<comment type="caution">
    <text evidence="1">The sequence shown here is derived from an EMBL/GenBank/DDBJ whole genome shotgun (WGS) entry which is preliminary data.</text>
</comment>
<name>A0A7C3SMS0_9BACT</name>
<accession>A0A7C3SMS0</accession>
<reference evidence="1" key="1">
    <citation type="journal article" date="2020" name="mSystems">
        <title>Genome- and Community-Level Interaction Insights into Carbon Utilization and Element Cycling Functions of Hydrothermarchaeota in Hydrothermal Sediment.</title>
        <authorList>
            <person name="Zhou Z."/>
            <person name="Liu Y."/>
            <person name="Xu W."/>
            <person name="Pan J."/>
            <person name="Luo Z.H."/>
            <person name="Li M."/>
        </authorList>
    </citation>
    <scope>NUCLEOTIDE SEQUENCE [LARGE SCALE GENOMIC DNA]</scope>
    <source>
        <strain evidence="1">SpSt-751</strain>
    </source>
</reference>
<gene>
    <name evidence="1" type="ORF">ENV35_01510</name>
</gene>
<dbReference type="EMBL" id="DTGA01000036">
    <property type="protein sequence ID" value="HGB30537.1"/>
    <property type="molecule type" value="Genomic_DNA"/>
</dbReference>
<dbReference type="Pfam" id="PF24608">
    <property type="entry name" value="PDDEXK_15"/>
    <property type="match status" value="1"/>
</dbReference>
<protein>
    <submittedName>
        <fullName evidence="1">Uncharacterized protein</fullName>
    </submittedName>
</protein>
<dbReference type="InterPro" id="IPR056931">
    <property type="entry name" value="D14-like"/>
</dbReference>
<proteinExistence type="predicted"/>
<evidence type="ECO:0000313" key="1">
    <source>
        <dbReference type="EMBL" id="HGB30537.1"/>
    </source>
</evidence>
<organism evidence="1">
    <name type="scientific">Dictyoglomus turgidum</name>
    <dbReference type="NCBI Taxonomy" id="513050"/>
    <lineage>
        <taxon>Bacteria</taxon>
        <taxon>Pseudomonadati</taxon>
        <taxon>Dictyoglomota</taxon>
        <taxon>Dictyoglomia</taxon>
        <taxon>Dictyoglomales</taxon>
        <taxon>Dictyoglomaceae</taxon>
        <taxon>Dictyoglomus</taxon>
    </lineage>
</organism>
<sequence length="172" mass="20840">MKKGKGKLKGSSFERRISKIFDMWWNVPPHTFWRSVNSGGNWEPGDIVPRDRSINFPFIVECKFYKQWDFLKFFKNYKKSLIYSWWSQITETKMKFDKENIKKRLLIIKFNNYPVLCVYALEDFPNYDKFSIVIPSFYLENGFNDSLCITLLEDFIKFYNPKEFLNTKIKEK</sequence>
<dbReference type="AlphaFoldDB" id="A0A7C3SMS0"/>